<name>A0A1S8B7K9_9PEZI</name>
<dbReference type="InterPro" id="IPR014729">
    <property type="entry name" value="Rossmann-like_a/b/a_fold"/>
</dbReference>
<organism evidence="1 2">
    <name type="scientific">Diplodia seriata</name>
    <dbReference type="NCBI Taxonomy" id="420778"/>
    <lineage>
        <taxon>Eukaryota</taxon>
        <taxon>Fungi</taxon>
        <taxon>Dikarya</taxon>
        <taxon>Ascomycota</taxon>
        <taxon>Pezizomycotina</taxon>
        <taxon>Dothideomycetes</taxon>
        <taxon>Dothideomycetes incertae sedis</taxon>
        <taxon>Botryosphaeriales</taxon>
        <taxon>Botryosphaeriaceae</taxon>
        <taxon>Diplodia</taxon>
    </lineage>
</organism>
<evidence type="ECO:0000313" key="2">
    <source>
        <dbReference type="Proteomes" id="UP000190776"/>
    </source>
</evidence>
<dbReference type="Proteomes" id="UP000190776">
    <property type="component" value="Unassembled WGS sequence"/>
</dbReference>
<dbReference type="PANTHER" id="PTHR31285">
    <property type="entry name" value="NICOTINAMIDE MONONUCLEOTIDE ADENYLYLTRANSFERASE"/>
    <property type="match status" value="1"/>
</dbReference>
<reference evidence="1 2" key="1">
    <citation type="submission" date="2017-01" db="EMBL/GenBank/DDBJ databases">
        <title>Draft genome sequence of Diplodia seriata F98.1, a fungal species involved in grapevine trunk diseases.</title>
        <authorList>
            <person name="Robert-Siegwald G."/>
            <person name="Vallet J."/>
            <person name="Abou-Mansour E."/>
            <person name="Xu J."/>
            <person name="Rey P."/>
            <person name="Bertsch C."/>
            <person name="Rego C."/>
            <person name="Larignon P."/>
            <person name="Fontaine F."/>
            <person name="Lebrun M.-H."/>
        </authorList>
    </citation>
    <scope>NUCLEOTIDE SEQUENCE [LARGE SCALE GENOMIC DNA]</scope>
    <source>
        <strain evidence="1 2">F98.1</strain>
    </source>
</reference>
<dbReference type="STRING" id="420778.A0A1S8B7K9"/>
<gene>
    <name evidence="1" type="ORF">BK809_0004729</name>
</gene>
<dbReference type="OrthoDB" id="5591297at2759"/>
<dbReference type="GO" id="GO:0005634">
    <property type="term" value="C:nucleus"/>
    <property type="evidence" value="ECO:0007669"/>
    <property type="project" value="TreeGrafter"/>
</dbReference>
<comment type="caution">
    <text evidence="1">The sequence shown here is derived from an EMBL/GenBank/DDBJ whole genome shotgun (WGS) entry which is preliminary data.</text>
</comment>
<evidence type="ECO:0000313" key="1">
    <source>
        <dbReference type="EMBL" id="OMP83348.1"/>
    </source>
</evidence>
<dbReference type="GO" id="GO:0016887">
    <property type="term" value="F:ATP hydrolysis activity"/>
    <property type="evidence" value="ECO:0007669"/>
    <property type="project" value="TreeGrafter"/>
</dbReference>
<accession>A0A1S8B7K9</accession>
<dbReference type="PANTHER" id="PTHR31285:SF0">
    <property type="entry name" value="NICOTINAMIDE MONONUCLEOTIDE ADENYLYLTRANSFERASE"/>
    <property type="match status" value="1"/>
</dbReference>
<dbReference type="EMBL" id="MSZU01000111">
    <property type="protein sequence ID" value="OMP83348.1"/>
    <property type="molecule type" value="Genomic_DNA"/>
</dbReference>
<protein>
    <submittedName>
        <fullName evidence="1">POF1-like protein</fullName>
    </submittedName>
</protein>
<dbReference type="SUPFAM" id="SSF52374">
    <property type="entry name" value="Nucleotidylyl transferase"/>
    <property type="match status" value="1"/>
</dbReference>
<dbReference type="GO" id="GO:0000309">
    <property type="term" value="F:nicotinamide-nucleotide adenylyltransferase activity"/>
    <property type="evidence" value="ECO:0007669"/>
    <property type="project" value="TreeGrafter"/>
</dbReference>
<proteinExistence type="predicted"/>
<sequence>MAGRIASMRALLPELESALHAFTSSSSAFRVVRTINPAASSPQPPKTLYILDSSFNPPSIAHLALATSAVTRPVIRDPNPHRILLLFSTHNADKAPTPASFEHRLAMMTLFAEDLSASISNTPSAFQSRPDVAIDIGLTKKPYYTDKSIAITTSEPNPYPSNPTHVHLIGYDTVTRFLAAKYYPDHSPPLSALAPYFDPGHKILATLRPSDPNDSSSKEFGSTEEQIAYIEGLSDGSLAKDGFKPEWARQVDHLVSQEGIGVSSTRIRKAAKAHDWAELQQLCTPGVAAWVENQQLYQEDAKGAKMA</sequence>
<dbReference type="AlphaFoldDB" id="A0A1S8B7K9"/>
<dbReference type="GO" id="GO:0005737">
    <property type="term" value="C:cytoplasm"/>
    <property type="evidence" value="ECO:0007669"/>
    <property type="project" value="TreeGrafter"/>
</dbReference>
<dbReference type="Gene3D" id="3.40.50.620">
    <property type="entry name" value="HUPs"/>
    <property type="match status" value="1"/>
</dbReference>